<evidence type="ECO:0000256" key="5">
    <source>
        <dbReference type="RuleBase" id="RU000320"/>
    </source>
</evidence>
<evidence type="ECO:0000256" key="1">
    <source>
        <dbReference type="ARBA" id="ARBA00004127"/>
    </source>
</evidence>
<evidence type="ECO:0000256" key="2">
    <source>
        <dbReference type="ARBA" id="ARBA00022692"/>
    </source>
</evidence>
<dbReference type="PANTHER" id="PTHR42829:SF2">
    <property type="entry name" value="NADH-UBIQUINONE OXIDOREDUCTASE CHAIN 5"/>
    <property type="match status" value="1"/>
</dbReference>
<feature type="transmembrane region" description="Helical" evidence="6">
    <location>
        <begin position="109"/>
        <end position="130"/>
    </location>
</feature>
<dbReference type="GO" id="GO:0042773">
    <property type="term" value="P:ATP synthesis coupled electron transport"/>
    <property type="evidence" value="ECO:0007669"/>
    <property type="project" value="InterPro"/>
</dbReference>
<keyword evidence="4 6" id="KW-0472">Membrane</keyword>
<dbReference type="InterPro" id="IPR018393">
    <property type="entry name" value="NADHpl_OxRdtase_5_subgr"/>
</dbReference>
<dbReference type="PANTHER" id="PTHR42829">
    <property type="entry name" value="NADH-UBIQUINONE OXIDOREDUCTASE CHAIN 5"/>
    <property type="match status" value="1"/>
</dbReference>
<feature type="transmembrane region" description="Helical" evidence="6">
    <location>
        <begin position="408"/>
        <end position="427"/>
    </location>
</feature>
<dbReference type="GO" id="GO:0015990">
    <property type="term" value="P:electron transport coupled proton transport"/>
    <property type="evidence" value="ECO:0007669"/>
    <property type="project" value="TreeGrafter"/>
</dbReference>
<dbReference type="NCBIfam" id="TIGR01974">
    <property type="entry name" value="NDH_I_L"/>
    <property type="match status" value="1"/>
</dbReference>
<dbReference type="Pfam" id="PF00361">
    <property type="entry name" value="Proton_antipo_M"/>
    <property type="match status" value="1"/>
</dbReference>
<evidence type="ECO:0000313" key="9">
    <source>
        <dbReference type="EMBL" id="MBR7832056.1"/>
    </source>
</evidence>
<feature type="domain" description="NADH-Ubiquinone oxidoreductase (complex I) chain 5 N-terminal" evidence="8">
    <location>
        <begin position="66"/>
        <end position="112"/>
    </location>
</feature>
<dbReference type="InterPro" id="IPR001516">
    <property type="entry name" value="Proton_antipo_N"/>
</dbReference>
<name>A0A941EIW2_9ACTN</name>
<feature type="transmembrane region" description="Helical" evidence="6">
    <location>
        <begin position="456"/>
        <end position="475"/>
    </location>
</feature>
<comment type="subcellular location">
    <subcellularLocation>
        <location evidence="1">Endomembrane system</location>
        <topology evidence="1">Multi-pass membrane protein</topology>
    </subcellularLocation>
    <subcellularLocation>
        <location evidence="5">Membrane</location>
        <topology evidence="5">Multi-pass membrane protein</topology>
    </subcellularLocation>
</comment>
<reference evidence="9" key="1">
    <citation type="submission" date="2021-04" db="EMBL/GenBank/DDBJ databases">
        <title>Genome based classification of Actinospica acidithermotolerans sp. nov., an actinobacterium isolated from an Indonesian hot spring.</title>
        <authorList>
            <person name="Kusuma A.B."/>
            <person name="Putra K.E."/>
            <person name="Nafisah S."/>
            <person name="Loh J."/>
            <person name="Nouioui I."/>
            <person name="Goodfellow M."/>
        </authorList>
    </citation>
    <scope>NUCLEOTIDE SEQUENCE</scope>
    <source>
        <strain evidence="9">CSCA 57</strain>
    </source>
</reference>
<evidence type="ECO:0000256" key="6">
    <source>
        <dbReference type="SAM" id="Phobius"/>
    </source>
</evidence>
<gene>
    <name evidence="9" type="ORF">KDL01_02230</name>
</gene>
<feature type="transmembrane region" description="Helical" evidence="6">
    <location>
        <begin position="366"/>
        <end position="388"/>
    </location>
</feature>
<dbReference type="PRINTS" id="PR01435">
    <property type="entry name" value="NPOXDRDTASE5"/>
</dbReference>
<dbReference type="GO" id="GO:0012505">
    <property type="term" value="C:endomembrane system"/>
    <property type="evidence" value="ECO:0007669"/>
    <property type="project" value="UniProtKB-SubCell"/>
</dbReference>
<accession>A0A941EIW2</accession>
<feature type="transmembrane region" description="Helical" evidence="6">
    <location>
        <begin position="209"/>
        <end position="232"/>
    </location>
</feature>
<dbReference type="GO" id="GO:0008137">
    <property type="term" value="F:NADH dehydrogenase (ubiquinone) activity"/>
    <property type="evidence" value="ECO:0007669"/>
    <property type="project" value="InterPro"/>
</dbReference>
<keyword evidence="10" id="KW-1185">Reference proteome</keyword>
<dbReference type="Pfam" id="PF00662">
    <property type="entry name" value="Proton_antipo_N"/>
    <property type="match status" value="1"/>
</dbReference>
<dbReference type="EC" id="1.6.5.-" evidence="9"/>
<feature type="transmembrane region" description="Helical" evidence="6">
    <location>
        <begin position="136"/>
        <end position="154"/>
    </location>
</feature>
<feature type="transmembrane region" description="Helical" evidence="6">
    <location>
        <begin position="324"/>
        <end position="346"/>
    </location>
</feature>
<keyword evidence="9" id="KW-0560">Oxidoreductase</keyword>
<comment type="caution">
    <text evidence="9">The sequence shown here is derived from an EMBL/GenBank/DDBJ whole genome shotgun (WGS) entry which is preliminary data.</text>
</comment>
<dbReference type="AlphaFoldDB" id="A0A941EIW2"/>
<feature type="transmembrane region" description="Helical" evidence="6">
    <location>
        <begin position="501"/>
        <end position="526"/>
    </location>
</feature>
<dbReference type="EMBL" id="JAGSOG010000005">
    <property type="protein sequence ID" value="MBR7832056.1"/>
    <property type="molecule type" value="Genomic_DNA"/>
</dbReference>
<organism evidence="9 10">
    <name type="scientific">Actinospica durhamensis</name>
    <dbReference type="NCBI Taxonomy" id="1508375"/>
    <lineage>
        <taxon>Bacteria</taxon>
        <taxon>Bacillati</taxon>
        <taxon>Actinomycetota</taxon>
        <taxon>Actinomycetes</taxon>
        <taxon>Catenulisporales</taxon>
        <taxon>Actinospicaceae</taxon>
        <taxon>Actinospica</taxon>
    </lineage>
</organism>
<dbReference type="InterPro" id="IPR001750">
    <property type="entry name" value="ND/Mrp_TM"/>
</dbReference>
<feature type="transmembrane region" description="Helical" evidence="6">
    <location>
        <begin position="300"/>
        <end position="318"/>
    </location>
</feature>
<feature type="transmembrane region" description="Helical" evidence="6">
    <location>
        <begin position="166"/>
        <end position="189"/>
    </location>
</feature>
<feature type="domain" description="NADH:quinone oxidoreductase/Mrp antiporter transmembrane" evidence="7">
    <location>
        <begin position="129"/>
        <end position="405"/>
    </location>
</feature>
<protein>
    <submittedName>
        <fullName evidence="9">NADH-quinone oxidoreductase subunit L</fullName>
        <ecNumber evidence="9">1.6.5.-</ecNumber>
    </submittedName>
</protein>
<evidence type="ECO:0000313" key="10">
    <source>
        <dbReference type="Proteomes" id="UP000675781"/>
    </source>
</evidence>
<proteinExistence type="predicted"/>
<dbReference type="Proteomes" id="UP000675781">
    <property type="component" value="Unassembled WGS sequence"/>
</dbReference>
<sequence length="630" mass="65570">MNTLAFASLLLPAFGSAVTFAGGRDLRHVKFWSTAPIALALVGTILVAISHGTGGTSTETYTIGTAGEFHIEIGTRVSGLAALTAVLVAAVALCVQSYSTSYLGGEPRYASYAALISLFTAAMLTVVYAADLIVLLIGWEVMGACSYFLIGHYWEREIARAASIKAFLMTVAGDVPFLFGLIALGVQAGSFQVHDVIASADGNALSHPGWIAALLLCGVLGKSAQFPLHSWLPDAMAGPTPISALIHAATMVAAGIYLVALLYPVFVLAPDVLVVMAVIAAITMLGAALCALAQTDVKRILAYSTVSQLAYMLGGLAVNGRSQAVYLLIVHGFFKALLFLAAGVVIHRVGSNELSRMGGLRFRMPVAYTTMTIGLLALAGVPPLSGFFGKEAVLGAAYNATGEFAVPGRIVLVAGLITAGVTAAYALRLWLGMFHGPFPDAPHEHEERIEAPQTELIPLVLLAIPAALLGVVALFGNGFSQVVGGASGESGSLLGAFAVDLWPGGMTTLLSLLFVLGGAGLVYLFWRRDPKADPAVPLLGSLRGLLLDGFRFDALIGLAVVRPVRAAAKLVAFLDENVVDAYVRGSGVGARGLGTVLRRLQTGSVQFYLTCLFLGVLVMAAVYAYVGTVS</sequence>
<feature type="transmembrane region" description="Helical" evidence="6">
    <location>
        <begin position="31"/>
        <end position="49"/>
    </location>
</feature>
<dbReference type="Gene3D" id="1.20.5.2700">
    <property type="match status" value="1"/>
</dbReference>
<evidence type="ECO:0000259" key="8">
    <source>
        <dbReference type="Pfam" id="PF00662"/>
    </source>
</evidence>
<keyword evidence="2 5" id="KW-0812">Transmembrane</keyword>
<evidence type="ECO:0000256" key="4">
    <source>
        <dbReference type="ARBA" id="ARBA00023136"/>
    </source>
</evidence>
<evidence type="ECO:0000259" key="7">
    <source>
        <dbReference type="Pfam" id="PF00361"/>
    </source>
</evidence>
<dbReference type="RefSeq" id="WP_212526583.1">
    <property type="nucleotide sequence ID" value="NZ_JAGSOG010000005.1"/>
</dbReference>
<keyword evidence="3 6" id="KW-1133">Transmembrane helix</keyword>
<feature type="transmembrane region" description="Helical" evidence="6">
    <location>
        <begin position="244"/>
        <end position="266"/>
    </location>
</feature>
<dbReference type="GO" id="GO:0016020">
    <property type="term" value="C:membrane"/>
    <property type="evidence" value="ECO:0007669"/>
    <property type="project" value="UniProtKB-SubCell"/>
</dbReference>
<dbReference type="InterPro" id="IPR003945">
    <property type="entry name" value="NU5C-like"/>
</dbReference>
<feature type="transmembrane region" description="Helical" evidence="6">
    <location>
        <begin position="272"/>
        <end position="293"/>
    </location>
</feature>
<dbReference type="GO" id="GO:0003954">
    <property type="term" value="F:NADH dehydrogenase activity"/>
    <property type="evidence" value="ECO:0007669"/>
    <property type="project" value="TreeGrafter"/>
</dbReference>
<feature type="transmembrane region" description="Helical" evidence="6">
    <location>
        <begin position="607"/>
        <end position="626"/>
    </location>
</feature>
<evidence type="ECO:0000256" key="3">
    <source>
        <dbReference type="ARBA" id="ARBA00022989"/>
    </source>
</evidence>
<dbReference type="PRINTS" id="PR01434">
    <property type="entry name" value="NADHDHGNASE5"/>
</dbReference>